<dbReference type="SMART" id="SM00388">
    <property type="entry name" value="HisKA"/>
    <property type="match status" value="1"/>
</dbReference>
<evidence type="ECO:0000256" key="8">
    <source>
        <dbReference type="ARBA" id="ARBA00022989"/>
    </source>
</evidence>
<evidence type="ECO:0000259" key="13">
    <source>
        <dbReference type="PROSITE" id="PS50885"/>
    </source>
</evidence>
<evidence type="ECO:0000313" key="14">
    <source>
        <dbReference type="EMBL" id="KUG28274.1"/>
    </source>
</evidence>
<dbReference type="InterPro" id="IPR005467">
    <property type="entry name" value="His_kinase_dom"/>
</dbReference>
<dbReference type="InterPro" id="IPR004358">
    <property type="entry name" value="Sig_transdc_His_kin-like_C"/>
</dbReference>
<dbReference type="InterPro" id="IPR003660">
    <property type="entry name" value="HAMP_dom"/>
</dbReference>
<dbReference type="InterPro" id="IPR050428">
    <property type="entry name" value="TCS_sensor_his_kinase"/>
</dbReference>
<keyword evidence="10 11" id="KW-0472">Membrane</keyword>
<dbReference type="AlphaFoldDB" id="A0A0W8G5F7"/>
<dbReference type="CDD" id="cd06225">
    <property type="entry name" value="HAMP"/>
    <property type="match status" value="1"/>
</dbReference>
<dbReference type="InterPro" id="IPR036097">
    <property type="entry name" value="HisK_dim/P_sf"/>
</dbReference>
<dbReference type="Pfam" id="PF00512">
    <property type="entry name" value="HisKA"/>
    <property type="match status" value="1"/>
</dbReference>
<proteinExistence type="predicted"/>
<reference evidence="14" key="1">
    <citation type="journal article" date="2015" name="Proc. Natl. Acad. Sci. U.S.A.">
        <title>Networks of energetic and metabolic interactions define dynamics in microbial communities.</title>
        <authorList>
            <person name="Embree M."/>
            <person name="Liu J.K."/>
            <person name="Al-Bassam M.M."/>
            <person name="Zengler K."/>
        </authorList>
    </citation>
    <scope>NUCLEOTIDE SEQUENCE</scope>
</reference>
<dbReference type="Pfam" id="PF00672">
    <property type="entry name" value="HAMP"/>
    <property type="match status" value="1"/>
</dbReference>
<feature type="transmembrane region" description="Helical" evidence="11">
    <location>
        <begin position="12"/>
        <end position="34"/>
    </location>
</feature>
<comment type="caution">
    <text evidence="14">The sequence shown here is derived from an EMBL/GenBank/DDBJ whole genome shotgun (WGS) entry which is preliminary data.</text>
</comment>
<comment type="subcellular location">
    <subcellularLocation>
        <location evidence="2">Membrane</location>
    </subcellularLocation>
</comment>
<feature type="domain" description="HAMP" evidence="13">
    <location>
        <begin position="181"/>
        <end position="234"/>
    </location>
</feature>
<feature type="transmembrane region" description="Helical" evidence="11">
    <location>
        <begin position="160"/>
        <end position="179"/>
    </location>
</feature>
<evidence type="ECO:0000256" key="3">
    <source>
        <dbReference type="ARBA" id="ARBA00012438"/>
    </source>
</evidence>
<evidence type="ECO:0000256" key="11">
    <source>
        <dbReference type="SAM" id="Phobius"/>
    </source>
</evidence>
<dbReference type="InterPro" id="IPR003661">
    <property type="entry name" value="HisK_dim/P_dom"/>
</dbReference>
<dbReference type="CDD" id="cd00082">
    <property type="entry name" value="HisKA"/>
    <property type="match status" value="1"/>
</dbReference>
<dbReference type="InterPro" id="IPR036890">
    <property type="entry name" value="HATPase_C_sf"/>
</dbReference>
<keyword evidence="4" id="KW-0597">Phosphoprotein</keyword>
<evidence type="ECO:0000256" key="10">
    <source>
        <dbReference type="ARBA" id="ARBA00023136"/>
    </source>
</evidence>
<dbReference type="SUPFAM" id="SSF47384">
    <property type="entry name" value="Homodimeric domain of signal transducing histidine kinase"/>
    <property type="match status" value="1"/>
</dbReference>
<evidence type="ECO:0000256" key="5">
    <source>
        <dbReference type="ARBA" id="ARBA00022679"/>
    </source>
</evidence>
<evidence type="ECO:0000256" key="2">
    <source>
        <dbReference type="ARBA" id="ARBA00004370"/>
    </source>
</evidence>
<organism evidence="14">
    <name type="scientific">hydrocarbon metagenome</name>
    <dbReference type="NCBI Taxonomy" id="938273"/>
    <lineage>
        <taxon>unclassified sequences</taxon>
        <taxon>metagenomes</taxon>
        <taxon>ecological metagenomes</taxon>
    </lineage>
</organism>
<keyword evidence="7" id="KW-0418">Kinase</keyword>
<dbReference type="SMART" id="SM00387">
    <property type="entry name" value="HATPase_c"/>
    <property type="match status" value="1"/>
</dbReference>
<evidence type="ECO:0000256" key="9">
    <source>
        <dbReference type="ARBA" id="ARBA00023012"/>
    </source>
</evidence>
<keyword evidence="6 11" id="KW-0812">Transmembrane</keyword>
<dbReference type="EC" id="2.7.13.3" evidence="3"/>
<evidence type="ECO:0000259" key="12">
    <source>
        <dbReference type="PROSITE" id="PS50109"/>
    </source>
</evidence>
<feature type="domain" description="Histidine kinase" evidence="12">
    <location>
        <begin position="242"/>
        <end position="455"/>
    </location>
</feature>
<dbReference type="PANTHER" id="PTHR45436:SF8">
    <property type="entry name" value="HISTIDINE KINASE"/>
    <property type="match status" value="1"/>
</dbReference>
<evidence type="ECO:0000256" key="1">
    <source>
        <dbReference type="ARBA" id="ARBA00000085"/>
    </source>
</evidence>
<evidence type="ECO:0000256" key="6">
    <source>
        <dbReference type="ARBA" id="ARBA00022692"/>
    </source>
</evidence>
<dbReference type="Gene3D" id="1.10.287.130">
    <property type="match status" value="1"/>
</dbReference>
<keyword evidence="9" id="KW-0902">Two-component regulatory system</keyword>
<dbReference type="GO" id="GO:0000155">
    <property type="term" value="F:phosphorelay sensor kinase activity"/>
    <property type="evidence" value="ECO:0007669"/>
    <property type="project" value="InterPro"/>
</dbReference>
<dbReference type="PRINTS" id="PR00344">
    <property type="entry name" value="BCTRLSENSOR"/>
</dbReference>
<protein>
    <recommendedName>
        <fullName evidence="3">histidine kinase</fullName>
        <ecNumber evidence="3">2.7.13.3</ecNumber>
    </recommendedName>
</protein>
<dbReference type="PROSITE" id="PS50885">
    <property type="entry name" value="HAMP"/>
    <property type="match status" value="1"/>
</dbReference>
<dbReference type="Pfam" id="PF02518">
    <property type="entry name" value="HATPase_c"/>
    <property type="match status" value="1"/>
</dbReference>
<keyword evidence="5" id="KW-0808">Transferase</keyword>
<evidence type="ECO:0000256" key="7">
    <source>
        <dbReference type="ARBA" id="ARBA00022777"/>
    </source>
</evidence>
<dbReference type="GO" id="GO:0005886">
    <property type="term" value="C:plasma membrane"/>
    <property type="evidence" value="ECO:0007669"/>
    <property type="project" value="TreeGrafter"/>
</dbReference>
<keyword evidence="8 11" id="KW-1133">Transmembrane helix</keyword>
<name>A0A0W8G5F7_9ZZZZ</name>
<dbReference type="PROSITE" id="PS50109">
    <property type="entry name" value="HIS_KIN"/>
    <property type="match status" value="1"/>
</dbReference>
<dbReference type="Gene3D" id="3.30.565.10">
    <property type="entry name" value="Histidine kinase-like ATPase, C-terminal domain"/>
    <property type="match status" value="1"/>
</dbReference>
<dbReference type="SMART" id="SM00304">
    <property type="entry name" value="HAMP"/>
    <property type="match status" value="1"/>
</dbReference>
<dbReference type="SUPFAM" id="SSF55874">
    <property type="entry name" value="ATPase domain of HSP90 chaperone/DNA topoisomerase II/histidine kinase"/>
    <property type="match status" value="1"/>
</dbReference>
<dbReference type="PANTHER" id="PTHR45436">
    <property type="entry name" value="SENSOR HISTIDINE KINASE YKOH"/>
    <property type="match status" value="1"/>
</dbReference>
<dbReference type="Gene3D" id="6.10.340.10">
    <property type="match status" value="1"/>
</dbReference>
<evidence type="ECO:0000256" key="4">
    <source>
        <dbReference type="ARBA" id="ARBA00022553"/>
    </source>
</evidence>
<sequence length="461" mass="49721">MIPGRIVRSTAFRLALLYMALFGTSVLVLLGFIYHSTAGFMERQTDETINAEVRGLTEQYSQQGLAGLVRAIESRVARDKNGGGLYLLTDWKFSPLAGNLREWPDIEATPDGWVDTGLREADGERVSARLKYFLLPGNYHLLVGRDVAERNTVEGLIMDALVWGLVITVAMGGLGAVLMTRGMLGRLDVINRASREIMRGDLTRRIPAKGTGDEFDQLTGNLNDMLDRIGGLMDGVRHVSDNIAHDLRGPLNRIRARLELALPENGADSANRQVLERTIADIDEVLGAFHAILTISQAEAGSRRQEFAVLDLARLAQDVAELYEPLAEDKGIRLCVALAPGLAVSGNRHLLSQAVANLVDNAIKYTPSGGEVGLELANGPEGPELSVRDTGPGVPPEHRQAVLERFHRLESSRNAPGSGLGLSLVAAVAKLHGAALTLSDARPGLRVTMAFPMAGTDVPRA</sequence>
<gene>
    <name evidence="14" type="ORF">ASZ90_001864</name>
</gene>
<accession>A0A0W8G5F7</accession>
<dbReference type="SUPFAM" id="SSF158472">
    <property type="entry name" value="HAMP domain-like"/>
    <property type="match status" value="1"/>
</dbReference>
<dbReference type="InterPro" id="IPR003594">
    <property type="entry name" value="HATPase_dom"/>
</dbReference>
<dbReference type="EMBL" id="LNQE01000239">
    <property type="protein sequence ID" value="KUG28274.1"/>
    <property type="molecule type" value="Genomic_DNA"/>
</dbReference>
<comment type="catalytic activity">
    <reaction evidence="1">
        <text>ATP + protein L-histidine = ADP + protein N-phospho-L-histidine.</text>
        <dbReference type="EC" id="2.7.13.3"/>
    </reaction>
</comment>